<dbReference type="AlphaFoldDB" id="C4K7Q5"/>
<dbReference type="EMBL" id="CP001277">
    <property type="protein sequence ID" value="ACQ68598.1"/>
    <property type="molecule type" value="Genomic_DNA"/>
</dbReference>
<evidence type="ECO:0000313" key="2">
    <source>
        <dbReference type="Proteomes" id="UP000002334"/>
    </source>
</evidence>
<proteinExistence type="predicted"/>
<dbReference type="KEGG" id="hde:HDEF_2020"/>
<accession>C4K7Q5</accession>
<gene>
    <name evidence="1" type="ordered locus">HDEF_2020</name>
</gene>
<evidence type="ECO:0000313" key="1">
    <source>
        <dbReference type="EMBL" id="ACQ68598.1"/>
    </source>
</evidence>
<reference evidence="1 2" key="1">
    <citation type="journal article" date="2009" name="Proc. Natl. Acad. Sci. U.S.A.">
        <title>Hamiltonella defensa, genome evolution of protective bacterial endosymbiont from pathogenic ancestors.</title>
        <authorList>
            <person name="Degnan P.H."/>
            <person name="Yu Y."/>
            <person name="Sisneros N."/>
            <person name="Wing R.A."/>
            <person name="Moran N.A."/>
        </authorList>
    </citation>
    <scope>NUCLEOTIDE SEQUENCE [LARGE SCALE GENOMIC DNA]</scope>
    <source>
        <strain evidence="2">5AT</strain>
    </source>
</reference>
<keyword evidence="2" id="KW-1185">Reference proteome</keyword>
<dbReference type="HOGENOM" id="CLU_3252402_0_0_6"/>
<dbReference type="Proteomes" id="UP000002334">
    <property type="component" value="Chromosome"/>
</dbReference>
<name>C4K7Q5_HAMD5</name>
<organism evidence="1 2">
    <name type="scientific">Hamiltonella defensa subsp. Acyrthosiphon pisum (strain 5AT)</name>
    <dbReference type="NCBI Taxonomy" id="572265"/>
    <lineage>
        <taxon>Bacteria</taxon>
        <taxon>Pseudomonadati</taxon>
        <taxon>Pseudomonadota</taxon>
        <taxon>Gammaproteobacteria</taxon>
        <taxon>Enterobacterales</taxon>
        <taxon>Enterobacteriaceae</taxon>
        <taxon>aphid secondary symbionts</taxon>
        <taxon>Candidatus Williamhamiltonella</taxon>
    </lineage>
</organism>
<sequence>MNPGYSIMLEESVKKGEEGENQRLKKALNFLILSKITSHNKI</sequence>
<protein>
    <submittedName>
        <fullName evidence="1">Uncharacterized protein</fullName>
    </submittedName>
</protein>